<dbReference type="GO" id="GO:0046872">
    <property type="term" value="F:metal ion binding"/>
    <property type="evidence" value="ECO:0007669"/>
    <property type="project" value="UniProtKB-KW"/>
</dbReference>
<comment type="similarity">
    <text evidence="1">Belongs to the metallo-beta-lactamase superfamily.</text>
</comment>
<dbReference type="SUPFAM" id="SSF56281">
    <property type="entry name" value="Metallo-hydrolase/oxidoreductase"/>
    <property type="match status" value="1"/>
</dbReference>
<proteinExistence type="inferred from homology"/>
<dbReference type="PANTHER" id="PTHR42978">
    <property type="entry name" value="QUORUM-QUENCHING LACTONASE YTNP-RELATED-RELATED"/>
    <property type="match status" value="1"/>
</dbReference>
<evidence type="ECO:0000256" key="1">
    <source>
        <dbReference type="ARBA" id="ARBA00007749"/>
    </source>
</evidence>
<dbReference type="Pfam" id="PF00753">
    <property type="entry name" value="Lactamase_B"/>
    <property type="match status" value="1"/>
</dbReference>
<dbReference type="Gene3D" id="3.60.15.10">
    <property type="entry name" value="Ribonuclease Z/Hydroxyacylglutathione hydrolase-like"/>
    <property type="match status" value="1"/>
</dbReference>
<dbReference type="PANTHER" id="PTHR42978:SF5">
    <property type="entry name" value="METALLO-BETA-LACTAMASE DOMAIN-CONTAINING PROTEIN"/>
    <property type="match status" value="1"/>
</dbReference>
<dbReference type="STRING" id="569365.A0A0D2A0B2"/>
<sequence>MGSWNHLFEVPPGEVVSVKIIDTTSRIGNSSVDFLMRPPMEGFLTMPIHPSWSFLIEHPSGSRILFDLGISVDWREYAPIVSNRISTNGWQITSTRGVADIIEDAGTPRESINVIIWSHHHWDHVGDPSTFPPRTDLVVGPGFVKEYLPGWPSNQNSLLRDTDFEGRKVREIDFNDGLLLGQLKAHDFFGDGSFYLLDTPGHSVGHLGGLARTTKAPDTFIFMGGDLCHHGGEVRPSKYNPLPGGMAVESLLDVPRQVCPGALLEDLQKNRLREINQSLFDPKLGTDIPEAIRTISKVQEADANDHVLFIYAHDTDLLGGIVDLFPLPANDWKKKGWREKLFWHFLQDFTSSLKLIAQDKDQVRGS</sequence>
<keyword evidence="2" id="KW-0479">Metal-binding</keyword>
<dbReference type="EMBL" id="KN847040">
    <property type="protein sequence ID" value="KIW33876.1"/>
    <property type="molecule type" value="Genomic_DNA"/>
</dbReference>
<dbReference type="InterPro" id="IPR051013">
    <property type="entry name" value="MBL_superfamily_lactonases"/>
</dbReference>
<evidence type="ECO:0000259" key="5">
    <source>
        <dbReference type="SMART" id="SM00849"/>
    </source>
</evidence>
<dbReference type="VEuPathDB" id="FungiDB:PV07_00691"/>
<accession>A0A0D2A0B2</accession>
<dbReference type="InterPro" id="IPR001279">
    <property type="entry name" value="Metallo-B-lactamas"/>
</dbReference>
<dbReference type="GO" id="GO:0016787">
    <property type="term" value="F:hydrolase activity"/>
    <property type="evidence" value="ECO:0007669"/>
    <property type="project" value="UniProtKB-KW"/>
</dbReference>
<dbReference type="CDD" id="cd07730">
    <property type="entry name" value="metallo-hydrolase-like_MBL-fold"/>
    <property type="match status" value="1"/>
</dbReference>
<evidence type="ECO:0000256" key="4">
    <source>
        <dbReference type="ARBA" id="ARBA00022833"/>
    </source>
</evidence>
<dbReference type="OrthoDB" id="10250730at2759"/>
<dbReference type="InterPro" id="IPR036866">
    <property type="entry name" value="RibonucZ/Hydroxyglut_hydro"/>
</dbReference>
<dbReference type="RefSeq" id="XP_016254092.1">
    <property type="nucleotide sequence ID" value="XM_016387164.1"/>
</dbReference>
<dbReference type="GeneID" id="27339885"/>
<gene>
    <name evidence="6" type="ORF">PV07_00691</name>
</gene>
<dbReference type="AlphaFoldDB" id="A0A0D2A0B2"/>
<feature type="domain" description="Metallo-beta-lactamase" evidence="5">
    <location>
        <begin position="50"/>
        <end position="262"/>
    </location>
</feature>
<evidence type="ECO:0000313" key="7">
    <source>
        <dbReference type="Proteomes" id="UP000054466"/>
    </source>
</evidence>
<name>A0A0D2A0B2_9EURO</name>
<keyword evidence="4" id="KW-0862">Zinc</keyword>
<evidence type="ECO:0000313" key="6">
    <source>
        <dbReference type="EMBL" id="KIW33876.1"/>
    </source>
</evidence>
<dbReference type="Proteomes" id="UP000054466">
    <property type="component" value="Unassembled WGS sequence"/>
</dbReference>
<protein>
    <recommendedName>
        <fullName evidence="5">Metallo-beta-lactamase domain-containing protein</fullName>
    </recommendedName>
</protein>
<evidence type="ECO:0000256" key="3">
    <source>
        <dbReference type="ARBA" id="ARBA00022801"/>
    </source>
</evidence>
<keyword evidence="3" id="KW-0378">Hydrolase</keyword>
<keyword evidence="7" id="KW-1185">Reference proteome</keyword>
<evidence type="ECO:0000256" key="2">
    <source>
        <dbReference type="ARBA" id="ARBA00022723"/>
    </source>
</evidence>
<reference evidence="6 7" key="1">
    <citation type="submission" date="2015-01" db="EMBL/GenBank/DDBJ databases">
        <title>The Genome Sequence of Cladophialophora immunda CBS83496.</title>
        <authorList>
            <consortium name="The Broad Institute Genomics Platform"/>
            <person name="Cuomo C."/>
            <person name="de Hoog S."/>
            <person name="Gorbushina A."/>
            <person name="Stielow B."/>
            <person name="Teixiera M."/>
            <person name="Abouelleil A."/>
            <person name="Chapman S.B."/>
            <person name="Priest M."/>
            <person name="Young S.K."/>
            <person name="Wortman J."/>
            <person name="Nusbaum C."/>
            <person name="Birren B."/>
        </authorList>
    </citation>
    <scope>NUCLEOTIDE SEQUENCE [LARGE SCALE GENOMIC DNA]</scope>
    <source>
        <strain evidence="6 7">CBS 83496</strain>
    </source>
</reference>
<dbReference type="SMART" id="SM00849">
    <property type="entry name" value="Lactamase_B"/>
    <property type="match status" value="1"/>
</dbReference>
<organism evidence="6 7">
    <name type="scientific">Cladophialophora immunda</name>
    <dbReference type="NCBI Taxonomy" id="569365"/>
    <lineage>
        <taxon>Eukaryota</taxon>
        <taxon>Fungi</taxon>
        <taxon>Dikarya</taxon>
        <taxon>Ascomycota</taxon>
        <taxon>Pezizomycotina</taxon>
        <taxon>Eurotiomycetes</taxon>
        <taxon>Chaetothyriomycetidae</taxon>
        <taxon>Chaetothyriales</taxon>
        <taxon>Herpotrichiellaceae</taxon>
        <taxon>Cladophialophora</taxon>
    </lineage>
</organism>
<dbReference type="HOGENOM" id="CLU_030571_1_0_1"/>